<protein>
    <submittedName>
        <fullName evidence="3">Uncharacterized protein</fullName>
    </submittedName>
</protein>
<feature type="compositionally biased region" description="Basic and acidic residues" evidence="1">
    <location>
        <begin position="567"/>
        <end position="577"/>
    </location>
</feature>
<feature type="compositionally biased region" description="Basic and acidic residues" evidence="1">
    <location>
        <begin position="208"/>
        <end position="222"/>
    </location>
</feature>
<feature type="compositionally biased region" description="Gly residues" evidence="1">
    <location>
        <begin position="113"/>
        <end position="134"/>
    </location>
</feature>
<feature type="chain" id="PRO_5042259086" evidence="2">
    <location>
        <begin position="25"/>
        <end position="577"/>
    </location>
</feature>
<keyword evidence="2" id="KW-0732">Signal</keyword>
<comment type="caution">
    <text evidence="3">The sequence shown here is derived from an EMBL/GenBank/DDBJ whole genome shotgun (WGS) entry which is preliminary data.</text>
</comment>
<feature type="signal peptide" evidence="2">
    <location>
        <begin position="1"/>
        <end position="24"/>
    </location>
</feature>
<dbReference type="InterPro" id="IPR038921">
    <property type="entry name" value="YOR389W-like"/>
</dbReference>
<feature type="region of interest" description="Disordered" evidence="1">
    <location>
        <begin position="541"/>
        <end position="577"/>
    </location>
</feature>
<feature type="region of interest" description="Disordered" evidence="1">
    <location>
        <begin position="111"/>
        <end position="149"/>
    </location>
</feature>
<evidence type="ECO:0000313" key="4">
    <source>
        <dbReference type="Proteomes" id="UP001201980"/>
    </source>
</evidence>
<sequence>MLRLPSLATIVASLLLFQAQPIHSLGDNAASSSEPIPPSVKVARSRAPQIFNAVHSSMRQWGSSLQHNGMSFFLATVPEGVLLHHGNSNRSSPTGPEWLAFEIEHAENFARGWMGGPPRRGGGGAPGGGPGDGNGPPPFRKRDEEQEVLAEWQDHSEEEDQHGWLHVYRTTRDLQFLYVDGMGAGKTSMGTLDSQDYVLRGLNGSEIRRANAKDEGDDEKKPPNGGPARGGPARGGPMDERARAMELCELCDEWGLQGVIRMEAGFEIIKCDFSDGMEEVQVLQRRDPSDGEGRGRPPGSQSLRHLEYIRGLAERYDGIGSSRAKVDYSSMVSAFFFDVNLTNPDAKRQDLPRLVSATEEGLEGIRSYLERVVEGRRNDPARTIDWQDVTDIVVARYSERIEFMAEVVESVHILEQEIDFLLDVFVDYSDKEPDLAGARERCTDFYLGAITPVTKSDWLVYAAIRSVTGRLCRDLFEVRSVIASRKKSSDSAVLFQSKEILTEVMNFLSWTRFKRCPSCGVDEVCLVPMWPFGTVEDYQRPGCSNGSQAEGSESYWGGFRGGPPGNGKEDPRPPRRV</sequence>
<feature type="region of interest" description="Disordered" evidence="1">
    <location>
        <begin position="208"/>
        <end position="238"/>
    </location>
</feature>
<gene>
    <name evidence="3" type="ORF">MKZ38_004280</name>
</gene>
<keyword evidence="4" id="KW-1185">Reference proteome</keyword>
<reference evidence="3" key="1">
    <citation type="submission" date="2022-07" db="EMBL/GenBank/DDBJ databases">
        <title>Draft genome sequence of Zalerion maritima ATCC 34329, a (micro)plastics degrading marine fungus.</title>
        <authorList>
            <person name="Paco A."/>
            <person name="Goncalves M.F.M."/>
            <person name="Rocha-Santos T.A.P."/>
            <person name="Alves A."/>
        </authorList>
    </citation>
    <scope>NUCLEOTIDE SEQUENCE</scope>
    <source>
        <strain evidence="3">ATCC 34329</strain>
    </source>
</reference>
<feature type="compositionally biased region" description="Polar residues" evidence="1">
    <location>
        <begin position="542"/>
        <end position="551"/>
    </location>
</feature>
<dbReference type="AlphaFoldDB" id="A0AAD5RMF8"/>
<evidence type="ECO:0000256" key="2">
    <source>
        <dbReference type="SAM" id="SignalP"/>
    </source>
</evidence>
<proteinExistence type="predicted"/>
<dbReference type="PANTHER" id="PTHR35204">
    <property type="entry name" value="YALI0A21131P"/>
    <property type="match status" value="1"/>
</dbReference>
<organism evidence="3 4">
    <name type="scientific">Zalerion maritima</name>
    <dbReference type="NCBI Taxonomy" id="339359"/>
    <lineage>
        <taxon>Eukaryota</taxon>
        <taxon>Fungi</taxon>
        <taxon>Dikarya</taxon>
        <taxon>Ascomycota</taxon>
        <taxon>Pezizomycotina</taxon>
        <taxon>Sordariomycetes</taxon>
        <taxon>Lulworthiomycetidae</taxon>
        <taxon>Lulworthiales</taxon>
        <taxon>Lulworthiaceae</taxon>
        <taxon>Zalerion</taxon>
    </lineage>
</organism>
<evidence type="ECO:0000313" key="3">
    <source>
        <dbReference type="EMBL" id="KAJ2897951.1"/>
    </source>
</evidence>
<name>A0AAD5RMF8_9PEZI</name>
<accession>A0AAD5RMF8</accession>
<dbReference type="PANTHER" id="PTHR35204:SF1">
    <property type="entry name" value="ENTEROTOXIN"/>
    <property type="match status" value="1"/>
</dbReference>
<dbReference type="EMBL" id="JAKWBI020000250">
    <property type="protein sequence ID" value="KAJ2897951.1"/>
    <property type="molecule type" value="Genomic_DNA"/>
</dbReference>
<dbReference type="Proteomes" id="UP001201980">
    <property type="component" value="Unassembled WGS sequence"/>
</dbReference>
<evidence type="ECO:0000256" key="1">
    <source>
        <dbReference type="SAM" id="MobiDB-lite"/>
    </source>
</evidence>